<dbReference type="PANTHER" id="PTHR47326:SF1">
    <property type="entry name" value="HTH PSQ-TYPE DOMAIN-CONTAINING PROTEIN"/>
    <property type="match status" value="1"/>
</dbReference>
<keyword evidence="2" id="KW-1185">Reference proteome</keyword>
<accession>A0ABQ9H8K7</accession>
<evidence type="ECO:0000313" key="2">
    <source>
        <dbReference type="Proteomes" id="UP001159363"/>
    </source>
</evidence>
<organism evidence="1 2">
    <name type="scientific">Dryococelus australis</name>
    <dbReference type="NCBI Taxonomy" id="614101"/>
    <lineage>
        <taxon>Eukaryota</taxon>
        <taxon>Metazoa</taxon>
        <taxon>Ecdysozoa</taxon>
        <taxon>Arthropoda</taxon>
        <taxon>Hexapoda</taxon>
        <taxon>Insecta</taxon>
        <taxon>Pterygota</taxon>
        <taxon>Neoptera</taxon>
        <taxon>Polyneoptera</taxon>
        <taxon>Phasmatodea</taxon>
        <taxon>Verophasmatodea</taxon>
        <taxon>Anareolatae</taxon>
        <taxon>Phasmatidae</taxon>
        <taxon>Eurycanthinae</taxon>
        <taxon>Dryococelus</taxon>
    </lineage>
</organism>
<protein>
    <submittedName>
        <fullName evidence="1">Uncharacterized protein</fullName>
    </submittedName>
</protein>
<reference evidence="1 2" key="1">
    <citation type="submission" date="2023-02" db="EMBL/GenBank/DDBJ databases">
        <title>LHISI_Scaffold_Assembly.</title>
        <authorList>
            <person name="Stuart O.P."/>
            <person name="Cleave R."/>
            <person name="Magrath M.J.L."/>
            <person name="Mikheyev A.S."/>
        </authorList>
    </citation>
    <scope>NUCLEOTIDE SEQUENCE [LARGE SCALE GENOMIC DNA]</scope>
    <source>
        <strain evidence="1">Daus_M_001</strain>
        <tissue evidence="1">Leg muscle</tissue>
    </source>
</reference>
<dbReference type="Gene3D" id="3.30.420.10">
    <property type="entry name" value="Ribonuclease H-like superfamily/Ribonuclease H"/>
    <property type="match status" value="1"/>
</dbReference>
<comment type="caution">
    <text evidence="1">The sequence shown here is derived from an EMBL/GenBank/DDBJ whole genome shotgun (WGS) entry which is preliminary data.</text>
</comment>
<gene>
    <name evidence="1" type="ORF">PR048_017105</name>
</gene>
<dbReference type="InterPro" id="IPR036397">
    <property type="entry name" value="RNaseH_sf"/>
</dbReference>
<dbReference type="PANTHER" id="PTHR47326">
    <property type="entry name" value="TRANSPOSABLE ELEMENT TC3 TRANSPOSASE-LIKE PROTEIN"/>
    <property type="match status" value="1"/>
</dbReference>
<proteinExistence type="predicted"/>
<dbReference type="EMBL" id="JARBHB010000006">
    <property type="protein sequence ID" value="KAJ8880635.1"/>
    <property type="molecule type" value="Genomic_DNA"/>
</dbReference>
<evidence type="ECO:0000313" key="1">
    <source>
        <dbReference type="EMBL" id="KAJ8880635.1"/>
    </source>
</evidence>
<sequence>MRRKNALEVKIEQGFRKFGSNREWIIPPDRTGHRLPPSQRVTAPLRSHPDTPVQFAFVVRNLLCTQPQRSPDLNPLDFYLWGHLNAHVYATPVDDVGTLCDRIVTDCETIRNFAGMYQRIRVSMQRRVDACVPVPECIMFSSRGGGPYASTGRVHISYQARREQTPLLRTLRVASSLRHFVCRVRELERQAAPSPADCQWTGLISLKRAACDMAQERANAKGDIGTQITYSIVTMQEHCTLARAGDELYAKTRLGKVKEVAGIAERRMEGARVCEAELVASGSHQTALGRARSTARLSSV</sequence>
<dbReference type="Proteomes" id="UP001159363">
    <property type="component" value="Chromosome 5"/>
</dbReference>
<name>A0ABQ9H8K7_9NEOP</name>